<dbReference type="Proteomes" id="UP001147733">
    <property type="component" value="Unassembled WGS sequence"/>
</dbReference>
<keyword evidence="2" id="KW-1185">Reference proteome</keyword>
<dbReference type="EMBL" id="JAPQKT010000001">
    <property type="protein sequence ID" value="KAJ5242528.1"/>
    <property type="molecule type" value="Genomic_DNA"/>
</dbReference>
<dbReference type="GeneID" id="81378942"/>
<dbReference type="RefSeq" id="XP_056505532.1">
    <property type="nucleotide sequence ID" value="XM_056639775.1"/>
</dbReference>
<sequence length="83" mass="9395">MDIDDYFRWRVGGSGEENLARVQSEDVPRIEEWARRTGSSFAAEKTELIHIIRERRVHLQGHVTSNGNDIEPIIYSQAAGSGI</sequence>
<protein>
    <submittedName>
        <fullName evidence="1">Uncharacterized protein</fullName>
    </submittedName>
</protein>
<comment type="caution">
    <text evidence="1">The sequence shown here is derived from an EMBL/GenBank/DDBJ whole genome shotgun (WGS) entry which is preliminary data.</text>
</comment>
<proteinExistence type="predicted"/>
<dbReference type="OrthoDB" id="4362751at2759"/>
<evidence type="ECO:0000313" key="1">
    <source>
        <dbReference type="EMBL" id="KAJ5242528.1"/>
    </source>
</evidence>
<name>A0A9W9TVB4_PENCI</name>
<dbReference type="AlphaFoldDB" id="A0A9W9TVB4"/>
<gene>
    <name evidence="1" type="ORF">N7469_000855</name>
</gene>
<evidence type="ECO:0000313" key="2">
    <source>
        <dbReference type="Proteomes" id="UP001147733"/>
    </source>
</evidence>
<organism evidence="1 2">
    <name type="scientific">Penicillium citrinum</name>
    <dbReference type="NCBI Taxonomy" id="5077"/>
    <lineage>
        <taxon>Eukaryota</taxon>
        <taxon>Fungi</taxon>
        <taxon>Dikarya</taxon>
        <taxon>Ascomycota</taxon>
        <taxon>Pezizomycotina</taxon>
        <taxon>Eurotiomycetes</taxon>
        <taxon>Eurotiomycetidae</taxon>
        <taxon>Eurotiales</taxon>
        <taxon>Aspergillaceae</taxon>
        <taxon>Penicillium</taxon>
    </lineage>
</organism>
<accession>A0A9W9TVB4</accession>
<reference evidence="1" key="2">
    <citation type="journal article" date="2023" name="IMA Fungus">
        <title>Comparative genomic study of the Penicillium genus elucidates a diverse pangenome and 15 lateral gene transfer events.</title>
        <authorList>
            <person name="Petersen C."/>
            <person name="Sorensen T."/>
            <person name="Nielsen M.R."/>
            <person name="Sondergaard T.E."/>
            <person name="Sorensen J.L."/>
            <person name="Fitzpatrick D.A."/>
            <person name="Frisvad J.C."/>
            <person name="Nielsen K.L."/>
        </authorList>
    </citation>
    <scope>NUCLEOTIDE SEQUENCE</scope>
    <source>
        <strain evidence="1">IBT 23319</strain>
    </source>
</reference>
<reference evidence="1" key="1">
    <citation type="submission" date="2022-11" db="EMBL/GenBank/DDBJ databases">
        <authorList>
            <person name="Petersen C."/>
        </authorList>
    </citation>
    <scope>NUCLEOTIDE SEQUENCE</scope>
    <source>
        <strain evidence="1">IBT 23319</strain>
    </source>
</reference>